<dbReference type="AlphaFoldDB" id="A0A2T9K3E0"/>
<evidence type="ECO:0008006" key="4">
    <source>
        <dbReference type="Google" id="ProtNLM"/>
    </source>
</evidence>
<name>A0A2T9K3E0_9CAUL</name>
<evidence type="ECO:0000313" key="3">
    <source>
        <dbReference type="Proteomes" id="UP000245073"/>
    </source>
</evidence>
<reference evidence="2 3" key="1">
    <citation type="submission" date="2018-04" db="EMBL/GenBank/DDBJ databases">
        <title>The genome sequence of Caulobacter sp. 744.</title>
        <authorList>
            <person name="Gao J."/>
            <person name="Sun J."/>
        </authorList>
    </citation>
    <scope>NUCLEOTIDE SEQUENCE [LARGE SCALE GENOMIC DNA]</scope>
    <source>
        <strain evidence="2 3">774</strain>
    </source>
</reference>
<comment type="caution">
    <text evidence="2">The sequence shown here is derived from an EMBL/GenBank/DDBJ whole genome shotgun (WGS) entry which is preliminary data.</text>
</comment>
<proteinExistence type="predicted"/>
<keyword evidence="1" id="KW-0732">Signal</keyword>
<feature type="chain" id="PRO_5015606682" description="Lipoprotein" evidence="1">
    <location>
        <begin position="27"/>
        <end position="303"/>
    </location>
</feature>
<accession>A0A2T9K3E0</accession>
<gene>
    <name evidence="2" type="ORF">DDF67_10370</name>
</gene>
<dbReference type="PROSITE" id="PS51257">
    <property type="entry name" value="PROKAR_LIPOPROTEIN"/>
    <property type="match status" value="1"/>
</dbReference>
<sequence length="303" mass="31667">MVKISREGAMRSLLILLFGLSLSACATVPLNEPISLGEKNAAYSYIPLDPLPVSVQNDKGCATTVRTLLDNLPDNAVRIAIQQISGKTDATLGPAVLGASGNQYQVTLDYINADTANIRFLVGYRHPGDKESVPLPITRDFPQDAEVVAIRLAGDKELANGNEVVIPVYVGVGLRLTATVQVIKGKINLSSLGAIAASVEGEKAAGSLVVQTLGINGKQVAASMPLPSELNSTTVANAIQSLGAVKAILYDSANTRVVPRVTGIYNPLPSSDPRVINAIVSQLAKSHIPWSPPCSGVGTTQTP</sequence>
<organism evidence="2 3">
    <name type="scientific">Caulobacter endophyticus</name>
    <dbReference type="NCBI Taxonomy" id="2172652"/>
    <lineage>
        <taxon>Bacteria</taxon>
        <taxon>Pseudomonadati</taxon>
        <taxon>Pseudomonadota</taxon>
        <taxon>Alphaproteobacteria</taxon>
        <taxon>Caulobacterales</taxon>
        <taxon>Caulobacteraceae</taxon>
        <taxon>Caulobacter</taxon>
    </lineage>
</organism>
<protein>
    <recommendedName>
        <fullName evidence="4">Lipoprotein</fullName>
    </recommendedName>
</protein>
<evidence type="ECO:0000256" key="1">
    <source>
        <dbReference type="SAM" id="SignalP"/>
    </source>
</evidence>
<keyword evidence="3" id="KW-1185">Reference proteome</keyword>
<feature type="signal peptide" evidence="1">
    <location>
        <begin position="1"/>
        <end position="26"/>
    </location>
</feature>
<dbReference type="EMBL" id="QDKQ01000035">
    <property type="protein sequence ID" value="PVM90323.1"/>
    <property type="molecule type" value="Genomic_DNA"/>
</dbReference>
<dbReference type="Proteomes" id="UP000245073">
    <property type="component" value="Unassembled WGS sequence"/>
</dbReference>
<evidence type="ECO:0000313" key="2">
    <source>
        <dbReference type="EMBL" id="PVM90323.1"/>
    </source>
</evidence>